<keyword evidence="8" id="KW-0324">Glycolysis</keyword>
<dbReference type="OrthoDB" id="9802503at2"/>
<dbReference type="InterPro" id="IPR022953">
    <property type="entry name" value="ATP_PFK"/>
</dbReference>
<feature type="site" description="Important for catalytic activity; stabilizes the transition state when the phosphoryl donor is PPi" evidence="8">
    <location>
        <position position="139"/>
    </location>
</feature>
<sequence>MAEELTGNCLIGQTGGPTAVINASVAGVVAEALNHECIEEVYGALNGVHGLLGEDLVDLAAESQQAMRGLRYTPGAALGSCRGKLKKPADFERVLAVFKAHNIRYYFHIGDGESQETAAKLAETAAAAGYELRVIGIPKAVENDLAATDHCPGYGSAIKFIGATVKELSLDADAIGQGDLVTIIEVMGRNTGWLAAGASLAKRRDHPNDPPHLVYLPEVPFANDKFLDDVRRVLKREKHCVVVVGEGLVDKDGNYVSVETSASDAGHAQLGGVGETLKDLVEGQLGAKARVARLGVGQRAAAHLASKADADEAFLAGQAAVKAAVNGESGKLVTLLRGDGDAYTCETGLTSLADVVGNLKRLPKEWINEDGVSLNFQFFRYATPLIQGEIAVPYENGLPAYAKLGKDSVDKTLPSYEG</sequence>
<evidence type="ECO:0000256" key="3">
    <source>
        <dbReference type="ARBA" id="ARBA00022679"/>
    </source>
</evidence>
<dbReference type="InterPro" id="IPR035966">
    <property type="entry name" value="PKF_sf"/>
</dbReference>
<dbReference type="Gene3D" id="3.40.50.460">
    <property type="entry name" value="Phosphofructokinase domain"/>
    <property type="match status" value="1"/>
</dbReference>
<dbReference type="PRINTS" id="PR00476">
    <property type="entry name" value="PHFRCTKINASE"/>
</dbReference>
<dbReference type="GO" id="GO:0046872">
    <property type="term" value="F:metal ion binding"/>
    <property type="evidence" value="ECO:0007669"/>
    <property type="project" value="UniProtKB-KW"/>
</dbReference>
<evidence type="ECO:0000313" key="10">
    <source>
        <dbReference type="EMBL" id="RXK54504.1"/>
    </source>
</evidence>
<comment type="subunit">
    <text evidence="8">Homodimer.</text>
</comment>
<comment type="function">
    <text evidence="2 8">Catalyzes the phosphorylation of D-fructose 6-phosphate, the first committing step of glycolysis. Uses inorganic phosphate (PPi) as phosphoryl donor instead of ATP like common ATP-dependent phosphofructokinases (ATP-PFKs), which renders the reaction reversible, and can thus function both in glycolysis and gluconeogenesis. Consistently, PPi-PFK can replace the enzymes of both the forward (ATP-PFK) and reverse (fructose-bisphosphatase (FBPase)) reactions.</text>
</comment>
<dbReference type="Pfam" id="PF00365">
    <property type="entry name" value="PFK"/>
    <property type="match status" value="1"/>
</dbReference>
<keyword evidence="11" id="KW-1185">Reference proteome</keyword>
<evidence type="ECO:0000256" key="6">
    <source>
        <dbReference type="ARBA" id="ARBA00022842"/>
    </source>
</evidence>
<dbReference type="HAMAP" id="MF_01978">
    <property type="entry name" value="Phosphofructokinase_II_B2"/>
    <property type="match status" value="1"/>
</dbReference>
<evidence type="ECO:0000313" key="11">
    <source>
        <dbReference type="Proteomes" id="UP000290218"/>
    </source>
</evidence>
<gene>
    <name evidence="8" type="primary">pfp</name>
    <name evidence="10" type="ORF">ESB00_00975</name>
</gene>
<keyword evidence="5 8" id="KW-0418">Kinase</keyword>
<feature type="binding site" evidence="8">
    <location>
        <position position="246"/>
    </location>
    <ligand>
        <name>substrate</name>
    </ligand>
</feature>
<evidence type="ECO:0000256" key="4">
    <source>
        <dbReference type="ARBA" id="ARBA00022723"/>
    </source>
</evidence>
<comment type="caution">
    <text evidence="8">Lacks conserved residue(s) required for the propagation of feature annotation.</text>
</comment>
<feature type="binding site" evidence="8">
    <location>
        <begin position="187"/>
        <end position="189"/>
    </location>
    <ligand>
        <name>substrate</name>
    </ligand>
</feature>
<accession>A0A4Q1C6K8</accession>
<organism evidence="10 11">
    <name type="scientific">Oleiharenicola lentus</name>
    <dbReference type="NCBI Taxonomy" id="2508720"/>
    <lineage>
        <taxon>Bacteria</taxon>
        <taxon>Pseudomonadati</taxon>
        <taxon>Verrucomicrobiota</taxon>
        <taxon>Opitutia</taxon>
        <taxon>Opitutales</taxon>
        <taxon>Opitutaceae</taxon>
        <taxon>Oleiharenicola</taxon>
    </lineage>
</organism>
<feature type="domain" description="Phosphofructokinase" evidence="9">
    <location>
        <begin position="10"/>
        <end position="322"/>
    </location>
</feature>
<name>A0A4Q1C6K8_9BACT</name>
<comment type="cofactor">
    <cofactor evidence="1 8">
        <name>Mg(2+)</name>
        <dbReference type="ChEBI" id="CHEBI:18420"/>
    </cofactor>
</comment>
<dbReference type="GO" id="GO:0006002">
    <property type="term" value="P:fructose 6-phosphate metabolic process"/>
    <property type="evidence" value="ECO:0007669"/>
    <property type="project" value="InterPro"/>
</dbReference>
<dbReference type="NCBIfam" id="NF010675">
    <property type="entry name" value="PRK14072.1"/>
    <property type="match status" value="1"/>
</dbReference>
<comment type="caution">
    <text evidence="10">The sequence shown here is derived from an EMBL/GenBank/DDBJ whole genome shotgun (WGS) entry which is preliminary data.</text>
</comment>
<dbReference type="InterPro" id="IPR011404">
    <property type="entry name" value="PPi-PFK"/>
</dbReference>
<dbReference type="AlphaFoldDB" id="A0A4Q1C6K8"/>
<proteinExistence type="inferred from homology"/>
<dbReference type="PIRSF" id="PIRSF036483">
    <property type="entry name" value="PFK_XF0274"/>
    <property type="match status" value="1"/>
</dbReference>
<dbReference type="SUPFAM" id="SSF53784">
    <property type="entry name" value="Phosphofructokinase"/>
    <property type="match status" value="1"/>
</dbReference>
<keyword evidence="3 8" id="KW-0808">Transferase</keyword>
<keyword evidence="8" id="KW-0963">Cytoplasm</keyword>
<dbReference type="GO" id="GO:0005737">
    <property type="term" value="C:cytoplasm"/>
    <property type="evidence" value="ECO:0007669"/>
    <property type="project" value="UniProtKB-SubCell"/>
</dbReference>
<dbReference type="UniPathway" id="UPA00109">
    <property type="reaction ID" value="UER00182"/>
</dbReference>
<dbReference type="RefSeq" id="WP_129045868.1">
    <property type="nucleotide sequence ID" value="NZ_SDHX01000001.1"/>
</dbReference>
<evidence type="ECO:0000256" key="7">
    <source>
        <dbReference type="ARBA" id="ARBA00048072"/>
    </source>
</evidence>
<comment type="catalytic activity">
    <reaction evidence="7 8">
        <text>beta-D-fructose 6-phosphate + diphosphate = beta-D-fructose 1,6-bisphosphate + phosphate + H(+)</text>
        <dbReference type="Rhea" id="RHEA:13613"/>
        <dbReference type="ChEBI" id="CHEBI:15378"/>
        <dbReference type="ChEBI" id="CHEBI:32966"/>
        <dbReference type="ChEBI" id="CHEBI:33019"/>
        <dbReference type="ChEBI" id="CHEBI:43474"/>
        <dbReference type="ChEBI" id="CHEBI:57634"/>
        <dbReference type="EC" id="2.7.1.90"/>
    </reaction>
</comment>
<feature type="binding site" evidence="8">
    <location>
        <position position="16"/>
    </location>
    <ligand>
        <name>diphosphate</name>
        <dbReference type="ChEBI" id="CHEBI:33019"/>
    </ligand>
</feature>
<evidence type="ECO:0000256" key="5">
    <source>
        <dbReference type="ARBA" id="ARBA00022777"/>
    </source>
</evidence>
<dbReference type="GO" id="GO:0003872">
    <property type="term" value="F:6-phosphofructokinase activity"/>
    <property type="evidence" value="ECO:0007669"/>
    <property type="project" value="UniProtKB-UniRule"/>
</dbReference>
<keyword evidence="4 8" id="KW-0479">Metal-binding</keyword>
<dbReference type="Gene3D" id="3.40.50.450">
    <property type="match status" value="1"/>
</dbReference>
<evidence type="ECO:0000256" key="2">
    <source>
        <dbReference type="ARBA" id="ARBA00003138"/>
    </source>
</evidence>
<protein>
    <recommendedName>
        <fullName evidence="8">Pyrophosphate--fructose 6-phosphate 1-phosphotransferase</fullName>
        <ecNumber evidence="8">2.7.1.90</ecNumber>
    </recommendedName>
    <alternativeName>
        <fullName evidence="8">6-phosphofructokinase, pyrophosphate dependent</fullName>
    </alternativeName>
    <alternativeName>
        <fullName evidence="8">PPi-dependent phosphofructokinase</fullName>
        <shortName evidence="8">PPi-PFK</shortName>
    </alternativeName>
    <alternativeName>
        <fullName evidence="8">Pyrophosphate-dependent 6-phosphofructose-1-kinase</fullName>
    </alternativeName>
</protein>
<dbReference type="InterPro" id="IPR050929">
    <property type="entry name" value="PFKA"/>
</dbReference>
<comment type="subcellular location">
    <subcellularLocation>
        <location evidence="8">Cytoplasm</location>
    </subcellularLocation>
</comment>
<dbReference type="PANTHER" id="PTHR45770">
    <property type="entry name" value="ATP-DEPENDENT 6-PHOSPHOFRUCTOKINASE 1"/>
    <property type="match status" value="1"/>
</dbReference>
<dbReference type="GO" id="GO:0047334">
    <property type="term" value="F:diphosphate-fructose-6-phosphate 1-phosphotransferase activity"/>
    <property type="evidence" value="ECO:0007669"/>
    <property type="project" value="UniProtKB-EC"/>
</dbReference>
<dbReference type="EMBL" id="SDHX01000001">
    <property type="protein sequence ID" value="RXK54504.1"/>
    <property type="molecule type" value="Genomic_DNA"/>
</dbReference>
<evidence type="ECO:0000256" key="8">
    <source>
        <dbReference type="HAMAP-Rule" id="MF_01978"/>
    </source>
</evidence>
<reference evidence="10 11" key="1">
    <citation type="submission" date="2019-01" db="EMBL/GenBank/DDBJ databases">
        <title>Lacunisphaera sp. strain TWA-58.</title>
        <authorList>
            <person name="Chen W.-M."/>
        </authorList>
    </citation>
    <scope>NUCLEOTIDE SEQUENCE [LARGE SCALE GENOMIC DNA]</scope>
    <source>
        <strain evidence="10 11">TWA-58</strain>
    </source>
</reference>
<evidence type="ECO:0000259" key="9">
    <source>
        <dbReference type="Pfam" id="PF00365"/>
    </source>
</evidence>
<keyword evidence="6 8" id="KW-0460">Magnesium</keyword>
<dbReference type="InterPro" id="IPR000023">
    <property type="entry name" value="Phosphofructokinase_dom"/>
</dbReference>
<evidence type="ECO:0000256" key="1">
    <source>
        <dbReference type="ARBA" id="ARBA00001946"/>
    </source>
</evidence>
<dbReference type="Proteomes" id="UP000290218">
    <property type="component" value="Unassembled WGS sequence"/>
</dbReference>
<comment type="activity regulation">
    <text evidence="8">Non-allosteric.</text>
</comment>
<dbReference type="EC" id="2.7.1.90" evidence="8"/>
<comment type="pathway">
    <text evidence="8">Carbohydrate degradation; glycolysis; D-glyceraldehyde 3-phosphate and glycerone phosphate from D-glucose: step 3/4.</text>
</comment>
<comment type="similarity">
    <text evidence="8">Belongs to the phosphofructokinase type A (PFKA) family. PPi-dependent PFK group II subfamily. Clade 'B2' sub-subfamily.</text>
</comment>